<dbReference type="AlphaFoldDB" id="A0A060H6M5"/>
<evidence type="ECO:0000313" key="2">
    <source>
        <dbReference type="Proteomes" id="UP000027215"/>
    </source>
</evidence>
<gene>
    <name evidence="1" type="ORF">D934_07030</name>
</gene>
<accession>A0A060H6M5</accession>
<name>A0A060H6M5_XYLFS</name>
<dbReference type="HOGENOM" id="CLU_2866864_0_0_6"/>
<proteinExistence type="predicted"/>
<sequence>MNRYRKAEERSIALRHYYSSRPGLASCILRDTRAMPNALRIANYRVRRAHYEAAKTLSSLLIKH</sequence>
<organism evidence="1 2">
    <name type="scientific">Xylella fastidiosa subsp. sandyi Ann-1</name>
    <dbReference type="NCBI Taxonomy" id="155920"/>
    <lineage>
        <taxon>Bacteria</taxon>
        <taxon>Pseudomonadati</taxon>
        <taxon>Pseudomonadota</taxon>
        <taxon>Gammaproteobacteria</taxon>
        <taxon>Lysobacterales</taxon>
        <taxon>Lysobacteraceae</taxon>
        <taxon>Xylella</taxon>
    </lineage>
</organism>
<dbReference type="RefSeq" id="WP_020852641.1">
    <property type="nucleotide sequence ID" value="NZ_CP006696.1"/>
</dbReference>
<dbReference type="KEGG" id="xfs:D934_07030"/>
<reference evidence="1 2" key="1">
    <citation type="submission" date="2013-08" db="EMBL/GenBank/DDBJ databases">
        <authorList>
            <person name="Stouthamer R."/>
            <person name="Nunney L."/>
        </authorList>
    </citation>
    <scope>NUCLEOTIDE SEQUENCE [LARGE SCALE GENOMIC DNA]</scope>
    <source>
        <strain evidence="2">ann-1</strain>
    </source>
</reference>
<dbReference type="PATRIC" id="fig|155920.8.peg.1642"/>
<dbReference type="Proteomes" id="UP000027215">
    <property type="component" value="Chromosome"/>
</dbReference>
<evidence type="ECO:0000313" key="1">
    <source>
        <dbReference type="EMBL" id="AIC11253.1"/>
    </source>
</evidence>
<protein>
    <submittedName>
        <fullName evidence="1">Uncharacterized protein</fullName>
    </submittedName>
</protein>
<dbReference type="EMBL" id="CP006696">
    <property type="protein sequence ID" value="AIC11253.1"/>
    <property type="molecule type" value="Genomic_DNA"/>
</dbReference>